<gene>
    <name evidence="1" type="ORF">CAOG_007391</name>
</gene>
<organism evidence="1 2">
    <name type="scientific">Capsaspora owczarzaki (strain ATCC 30864)</name>
    <dbReference type="NCBI Taxonomy" id="595528"/>
    <lineage>
        <taxon>Eukaryota</taxon>
        <taxon>Filasterea</taxon>
        <taxon>Capsaspora</taxon>
    </lineage>
</organism>
<reference evidence="2" key="1">
    <citation type="submission" date="2011-02" db="EMBL/GenBank/DDBJ databases">
        <title>The Genome Sequence of Capsaspora owczarzaki ATCC 30864.</title>
        <authorList>
            <person name="Russ C."/>
            <person name="Cuomo C."/>
            <person name="Burger G."/>
            <person name="Gray M.W."/>
            <person name="Holland P.W.H."/>
            <person name="King N."/>
            <person name="Lang F.B.F."/>
            <person name="Roger A.J."/>
            <person name="Ruiz-Trillo I."/>
            <person name="Young S.K."/>
            <person name="Zeng Q."/>
            <person name="Gargeya S."/>
            <person name="Alvarado L."/>
            <person name="Berlin A."/>
            <person name="Chapman S.B."/>
            <person name="Chen Z."/>
            <person name="Freedman E."/>
            <person name="Gellesch M."/>
            <person name="Goldberg J."/>
            <person name="Griggs A."/>
            <person name="Gujja S."/>
            <person name="Heilman E."/>
            <person name="Heiman D."/>
            <person name="Howarth C."/>
            <person name="Mehta T."/>
            <person name="Neiman D."/>
            <person name="Pearson M."/>
            <person name="Roberts A."/>
            <person name="Saif S."/>
            <person name="Shea T."/>
            <person name="Shenoy N."/>
            <person name="Sisk P."/>
            <person name="Stolte C."/>
            <person name="Sykes S."/>
            <person name="White J."/>
            <person name="Yandava C."/>
            <person name="Haas B."/>
            <person name="Nusbaum C."/>
            <person name="Birren B."/>
        </authorList>
    </citation>
    <scope>NUCLEOTIDE SEQUENCE</scope>
    <source>
        <strain evidence="2">ATCC 30864</strain>
    </source>
</reference>
<dbReference type="AlphaFoldDB" id="A0A0D2WXP4"/>
<dbReference type="EMBL" id="KE346374">
    <property type="protein sequence ID" value="KJE97553.1"/>
    <property type="molecule type" value="Genomic_DNA"/>
</dbReference>
<dbReference type="InParanoid" id="A0A0D2WXP4"/>
<sequence length="266" mass="28905">MRVSLTPCFRIYFFRHRSVEQALHWPVGCRLADSTADKLHYHWCSAPSGSSDTLASVFAFTLDGRLLEWVVPTTALSLDAKIMPIVHALPTPTALASAGSSVFLGISSLNELGREGDLVAVLGHVQAASDVGLETTTKSAFSTFAFHQNAASTSSWHHLWTTEPVVDGELRAASLHTSLVATQAALNERQETLILSDLESGDFLGSISTNTPLACECQPKIHRAVLHPTLPFVLVHFKTPRSCTSLDHVDNHSSCAHLYRLSDQAH</sequence>
<accession>A0A0D2WXP4</accession>
<protein>
    <submittedName>
        <fullName evidence="1">Uncharacterized protein</fullName>
    </submittedName>
</protein>
<evidence type="ECO:0000313" key="1">
    <source>
        <dbReference type="EMBL" id="KJE97553.1"/>
    </source>
</evidence>
<keyword evidence="2" id="KW-1185">Reference proteome</keyword>
<dbReference type="Proteomes" id="UP000008743">
    <property type="component" value="Unassembled WGS sequence"/>
</dbReference>
<name>A0A0D2WXP4_CAPO3</name>
<evidence type="ECO:0000313" key="2">
    <source>
        <dbReference type="Proteomes" id="UP000008743"/>
    </source>
</evidence>
<proteinExistence type="predicted"/>